<dbReference type="SUPFAM" id="SSF141868">
    <property type="entry name" value="EAL domain-like"/>
    <property type="match status" value="1"/>
</dbReference>
<dbReference type="PROSITE" id="PS50887">
    <property type="entry name" value="GGDEF"/>
    <property type="match status" value="2"/>
</dbReference>
<dbReference type="AlphaFoldDB" id="A0A377FYJ3"/>
<dbReference type="EMBL" id="UGGP01000001">
    <property type="protein sequence ID" value="STO09566.1"/>
    <property type="molecule type" value="Genomic_DNA"/>
</dbReference>
<dbReference type="Pfam" id="PF00990">
    <property type="entry name" value="GGDEF"/>
    <property type="match status" value="2"/>
</dbReference>
<dbReference type="SMART" id="SM00065">
    <property type="entry name" value="GAF"/>
    <property type="match status" value="1"/>
</dbReference>
<dbReference type="STRING" id="1397694.GCA_000702585_00426"/>
<dbReference type="InterPro" id="IPR029016">
    <property type="entry name" value="GAF-like_dom_sf"/>
</dbReference>
<organism evidence="3 4">
    <name type="scientific">Exiguobacterium aurantiacum</name>
    <dbReference type="NCBI Taxonomy" id="33987"/>
    <lineage>
        <taxon>Bacteria</taxon>
        <taxon>Bacillati</taxon>
        <taxon>Bacillota</taxon>
        <taxon>Bacilli</taxon>
        <taxon>Bacillales</taxon>
        <taxon>Bacillales Family XII. Incertae Sedis</taxon>
        <taxon>Exiguobacterium</taxon>
    </lineage>
</organism>
<dbReference type="InterPro" id="IPR003018">
    <property type="entry name" value="GAF"/>
</dbReference>
<feature type="domain" description="GGDEF" evidence="2">
    <location>
        <begin position="164"/>
        <end position="294"/>
    </location>
</feature>
<dbReference type="OrthoDB" id="980411at2"/>
<evidence type="ECO:0000313" key="3">
    <source>
        <dbReference type="EMBL" id="STO09566.1"/>
    </source>
</evidence>
<dbReference type="Pfam" id="PF01590">
    <property type="entry name" value="GAF"/>
    <property type="match status" value="1"/>
</dbReference>
<dbReference type="NCBIfam" id="TIGR00254">
    <property type="entry name" value="GGDEF"/>
    <property type="match status" value="2"/>
</dbReference>
<dbReference type="Gene3D" id="3.20.20.450">
    <property type="entry name" value="EAL domain"/>
    <property type="match status" value="1"/>
</dbReference>
<dbReference type="SMART" id="SM00267">
    <property type="entry name" value="GGDEF"/>
    <property type="match status" value="2"/>
</dbReference>
<dbReference type="PANTHER" id="PTHR44757">
    <property type="entry name" value="DIGUANYLATE CYCLASE DGCP"/>
    <property type="match status" value="1"/>
</dbReference>
<reference evidence="3 4" key="1">
    <citation type="submission" date="2018-06" db="EMBL/GenBank/DDBJ databases">
        <authorList>
            <consortium name="Pathogen Informatics"/>
            <person name="Doyle S."/>
        </authorList>
    </citation>
    <scope>NUCLEOTIDE SEQUENCE [LARGE SCALE GENOMIC DNA]</scope>
    <source>
        <strain evidence="3 4">NCTC13163</strain>
    </source>
</reference>
<feature type="domain" description="GGDEF" evidence="2">
    <location>
        <begin position="923"/>
        <end position="1057"/>
    </location>
</feature>
<dbReference type="InterPro" id="IPR043128">
    <property type="entry name" value="Rev_trsase/Diguanyl_cyclase"/>
</dbReference>
<dbReference type="Gene3D" id="3.30.450.40">
    <property type="match status" value="1"/>
</dbReference>
<name>A0A377FYJ3_9BACL</name>
<dbReference type="Gene3D" id="3.30.450.20">
    <property type="entry name" value="PAS domain"/>
    <property type="match status" value="1"/>
</dbReference>
<sequence length="1062" mass="120791">MQQMKADPHYLFDVFVRLYRMVFLMEVTPVGYRYVRVSEQGKLASMLPDDVAGSYLHEMYPADVADELIAQYDAVTVTREPVYFMSKMNIDSNTARFASSVLMPLEDIHGEVRYVLGLTTDLSEEAEMKLLSSIEHIDYLTGMPNLMKVKLELEKLFTQENGRELTSIIRLHINRFKIVLSLQGIEQSHQLIKDMTRRLSDMLPVGSIIGRVDGEDFIVVLPHTPIETAYHHGERLLAAIADYTYEVAETEFALSGCIGLSAGYENADRVIMNASTALLEARQAGKQMIRVYEKDDYVQHYIDEMTIEMELVKGLKANELSVVYQPRVSCHDGTIHFEALVRWRSAALGNVSPETFIRIAEKSLLIEDVTGFVIGQVCRDMIEQPDIFNGRRVAINISPVVFRQTYMRDVLTVLTSHGLTSDQFEFEITEHTLMQEPLVGIQTVDYLKTKGFRILIDDFGVSYSSLNYLKMFDIDGIEIDRSFISQLDKDNGLKEYEIVKLIISLAKKLNLEVTAEGVETEEQYRAIERLGCDEVQGYFFSRPLARSDVQAALDALEHHFALLRHDASERQEAITSLDESEAERLKAVLRLEILHSPREERYDRISRLVARTFDMPVALISILTTDQQWIKSCQGAALDRLHVDRKFTLCDRVVLGKEALVIEDVESAESSDDNPLLEGVGFYAGVPLITRSGHAIGTLCVTDQVARTFDREALRTLEDFARWVMAEIELTEQTRAETRRQQTLESLYEVTALHAPFPEKLKRIQALLREWIGYSHAVAFTVESGYHILSSDGDTLLEWTDERLHQVEELVKNGHQKLGRAELVIDGVELSAMISVPLMNEGKTFGWFVFLTEQGSLEDVIDQVARQEMTDTILLVTRWMENEIRRERKHQEVIELITKDGLTKLGNRHSLMADLRQKMNRKQAVALLFIDLDDFKRINDTHGHLIGDEVLVETAKRIRSFSRFHDGKAYRFAGDEFLIVIEGEKESLENEVFEQLTALISQEILVGDELSLRLSASIGVAYSSAELSSLDALIHHSDAAMYVAKNCGGDGFYVYDSFQEYD</sequence>
<dbReference type="InterPro" id="IPR035919">
    <property type="entry name" value="EAL_sf"/>
</dbReference>
<dbReference type="InterPro" id="IPR013656">
    <property type="entry name" value="PAS_4"/>
</dbReference>
<dbReference type="Pfam" id="PF08448">
    <property type="entry name" value="PAS_4"/>
    <property type="match status" value="1"/>
</dbReference>
<dbReference type="SUPFAM" id="SSF55073">
    <property type="entry name" value="Nucleotide cyclase"/>
    <property type="match status" value="2"/>
</dbReference>
<accession>A0A377FYJ3</accession>
<dbReference type="Gene3D" id="3.30.70.270">
    <property type="match status" value="2"/>
</dbReference>
<dbReference type="CDD" id="cd01948">
    <property type="entry name" value="EAL"/>
    <property type="match status" value="1"/>
</dbReference>
<evidence type="ECO:0000259" key="1">
    <source>
        <dbReference type="PROSITE" id="PS50883"/>
    </source>
</evidence>
<dbReference type="InterPro" id="IPR029787">
    <property type="entry name" value="Nucleotide_cyclase"/>
</dbReference>
<dbReference type="SMART" id="SM00052">
    <property type="entry name" value="EAL"/>
    <property type="match status" value="1"/>
</dbReference>
<feature type="domain" description="EAL" evidence="1">
    <location>
        <begin position="304"/>
        <end position="557"/>
    </location>
</feature>
<proteinExistence type="predicted"/>
<gene>
    <name evidence="3" type="primary">cph2_4</name>
    <name evidence="3" type="ORF">NCTC13163_03004</name>
</gene>
<dbReference type="Pfam" id="PF00563">
    <property type="entry name" value="EAL"/>
    <property type="match status" value="1"/>
</dbReference>
<dbReference type="SUPFAM" id="SSF55781">
    <property type="entry name" value="GAF domain-like"/>
    <property type="match status" value="1"/>
</dbReference>
<dbReference type="CDD" id="cd01949">
    <property type="entry name" value="GGDEF"/>
    <property type="match status" value="2"/>
</dbReference>
<dbReference type="Proteomes" id="UP000254060">
    <property type="component" value="Unassembled WGS sequence"/>
</dbReference>
<dbReference type="InterPro" id="IPR001633">
    <property type="entry name" value="EAL_dom"/>
</dbReference>
<dbReference type="InterPro" id="IPR000160">
    <property type="entry name" value="GGDEF_dom"/>
</dbReference>
<evidence type="ECO:0000259" key="2">
    <source>
        <dbReference type="PROSITE" id="PS50887"/>
    </source>
</evidence>
<protein>
    <submittedName>
        <fullName evidence="3">Bacteriophytochrome cph2</fullName>
    </submittedName>
</protein>
<dbReference type="RefSeq" id="WP_029333940.1">
    <property type="nucleotide sequence ID" value="NZ_UGGP01000001.1"/>
</dbReference>
<dbReference type="PROSITE" id="PS50883">
    <property type="entry name" value="EAL"/>
    <property type="match status" value="1"/>
</dbReference>
<dbReference type="PANTHER" id="PTHR44757:SF2">
    <property type="entry name" value="BIOFILM ARCHITECTURE MAINTENANCE PROTEIN MBAA"/>
    <property type="match status" value="1"/>
</dbReference>
<dbReference type="InterPro" id="IPR052155">
    <property type="entry name" value="Biofilm_reg_signaling"/>
</dbReference>
<evidence type="ECO:0000313" key="4">
    <source>
        <dbReference type="Proteomes" id="UP000254060"/>
    </source>
</evidence>